<comment type="caution">
    <text evidence="2">The sequence shown here is derived from an EMBL/GenBank/DDBJ whole genome shotgun (WGS) entry which is preliminary data.</text>
</comment>
<sequence>MPGGKKQKRPRQRPRPGASESADEIAPLLRQHLADPTWSAAGLEVFIAGRKPEDLSGPDLRSLIASAQDHVLVPLTSAALAQQLGRLPGFTHGIRRDAAPDGSGTLVRFDIAFPARLQTRLDALFGGTARTLSCPSPFGDAGPIAWALADSAADRSRQWLLVSIPGAAFFSSEGVKQQLSLSLPGVEVLTVEAYTSYSWATTAEGVRHTDRWLVAVPATATKRILTTCAQGLGGITYALLYVDPFESFTLPNADGTESSIELQATNTDNNLKYMVLVKYDAGGNAAWAARIETQGGTVGMDSTVTVDAPTGNVIELHKLTANAPIEHYAGAPGCHMLSFGVADLPAARLAATNLGRSAAFTASQALNMDEEAVQQHLQHLQPIVAQALDHEMPDMPEIIFLSAGYGLPAVNGCLGSLGCVHVTLSGLSTADNAKERQKNAGASSMARQEWSAAAQAQADHEVKALISAEATVEKVKSLLPPGAGHCKAASICTAFLRIIRDPANRMPVPCPIKGAVLGFPKISCTAFTPAPPPDDVELVWTNVVLNRECGLEFRTETVLDLMRNTAKDMIKGALAEASDDDMLTAVYSCLSSPAMTVLSARVKPGEERRSLERCQSMETRRGLGSEASLS</sequence>
<name>A0A835XXU8_9CHLO</name>
<dbReference type="Proteomes" id="UP000612055">
    <property type="component" value="Unassembled WGS sequence"/>
</dbReference>
<gene>
    <name evidence="2" type="ORF">HYH03_009988</name>
</gene>
<reference evidence="2" key="1">
    <citation type="journal article" date="2020" name="bioRxiv">
        <title>Comparative genomics of Chlamydomonas.</title>
        <authorList>
            <person name="Craig R.J."/>
            <person name="Hasan A.R."/>
            <person name="Ness R.W."/>
            <person name="Keightley P.D."/>
        </authorList>
    </citation>
    <scope>NUCLEOTIDE SEQUENCE</scope>
    <source>
        <strain evidence="2">CCAP 11/70</strain>
    </source>
</reference>
<protein>
    <submittedName>
        <fullName evidence="2">Uncharacterized protein</fullName>
    </submittedName>
</protein>
<evidence type="ECO:0000313" key="3">
    <source>
        <dbReference type="Proteomes" id="UP000612055"/>
    </source>
</evidence>
<evidence type="ECO:0000313" key="2">
    <source>
        <dbReference type="EMBL" id="KAG2491617.1"/>
    </source>
</evidence>
<evidence type="ECO:0000256" key="1">
    <source>
        <dbReference type="SAM" id="MobiDB-lite"/>
    </source>
</evidence>
<organism evidence="2 3">
    <name type="scientific">Edaphochlamys debaryana</name>
    <dbReference type="NCBI Taxonomy" id="47281"/>
    <lineage>
        <taxon>Eukaryota</taxon>
        <taxon>Viridiplantae</taxon>
        <taxon>Chlorophyta</taxon>
        <taxon>core chlorophytes</taxon>
        <taxon>Chlorophyceae</taxon>
        <taxon>CS clade</taxon>
        <taxon>Chlamydomonadales</taxon>
        <taxon>Chlamydomonadales incertae sedis</taxon>
        <taxon>Edaphochlamys</taxon>
    </lineage>
</organism>
<dbReference type="EMBL" id="JAEHOE010000051">
    <property type="protein sequence ID" value="KAG2491617.1"/>
    <property type="molecule type" value="Genomic_DNA"/>
</dbReference>
<dbReference type="AlphaFoldDB" id="A0A835XXU8"/>
<accession>A0A835XXU8</accession>
<feature type="region of interest" description="Disordered" evidence="1">
    <location>
        <begin position="1"/>
        <end position="23"/>
    </location>
</feature>
<keyword evidence="3" id="KW-1185">Reference proteome</keyword>
<feature type="compositionally biased region" description="Basic residues" evidence="1">
    <location>
        <begin position="1"/>
        <end position="14"/>
    </location>
</feature>
<feature type="region of interest" description="Disordered" evidence="1">
    <location>
        <begin position="608"/>
        <end position="630"/>
    </location>
</feature>
<proteinExistence type="predicted"/>